<reference evidence="2 3" key="4">
    <citation type="journal article" date="2011" name="BMC Genomics">
        <title>RNA-Seq improves annotation of protein-coding genes in the cucumber genome.</title>
        <authorList>
            <person name="Li Z."/>
            <person name="Zhang Z."/>
            <person name="Yan P."/>
            <person name="Huang S."/>
            <person name="Fei Z."/>
            <person name="Lin K."/>
        </authorList>
    </citation>
    <scope>NUCLEOTIDE SEQUENCE [LARGE SCALE GENOMIC DNA]</scope>
    <source>
        <strain evidence="3">cv. 9930</strain>
    </source>
</reference>
<dbReference type="InterPro" id="IPR038975">
    <property type="entry name" value="THNL"/>
</dbReference>
<reference evidence="2 3" key="1">
    <citation type="journal article" date="2009" name="Nat. Genet.">
        <title>The genome of the cucumber, Cucumis sativus L.</title>
        <authorList>
            <person name="Huang S."/>
            <person name="Li R."/>
            <person name="Zhang Z."/>
            <person name="Li L."/>
            <person name="Gu X."/>
            <person name="Fan W."/>
            <person name="Lucas W.J."/>
            <person name="Wang X."/>
            <person name="Xie B."/>
            <person name="Ni P."/>
            <person name="Ren Y."/>
            <person name="Zhu H."/>
            <person name="Li J."/>
            <person name="Lin K."/>
            <person name="Jin W."/>
            <person name="Fei Z."/>
            <person name="Li G."/>
            <person name="Staub J."/>
            <person name="Kilian A."/>
            <person name="van der Vossen E.A."/>
            <person name="Wu Y."/>
            <person name="Guo J."/>
            <person name="He J."/>
            <person name="Jia Z."/>
            <person name="Ren Y."/>
            <person name="Tian G."/>
            <person name="Lu Y."/>
            <person name="Ruan J."/>
            <person name="Qian W."/>
            <person name="Wang M."/>
            <person name="Huang Q."/>
            <person name="Li B."/>
            <person name="Xuan Z."/>
            <person name="Cao J."/>
            <person name="Asan"/>
            <person name="Wu Z."/>
            <person name="Zhang J."/>
            <person name="Cai Q."/>
            <person name="Bai Y."/>
            <person name="Zhao B."/>
            <person name="Han Y."/>
            <person name="Li Y."/>
            <person name="Li X."/>
            <person name="Wang S."/>
            <person name="Shi Q."/>
            <person name="Liu S."/>
            <person name="Cho W.K."/>
            <person name="Kim J.Y."/>
            <person name="Xu Y."/>
            <person name="Heller-Uszynska K."/>
            <person name="Miao H."/>
            <person name="Cheng Z."/>
            <person name="Zhang S."/>
            <person name="Wu J."/>
            <person name="Yang Y."/>
            <person name="Kang H."/>
            <person name="Li M."/>
            <person name="Liang H."/>
            <person name="Ren X."/>
            <person name="Shi Z."/>
            <person name="Wen M."/>
            <person name="Jian M."/>
            <person name="Yang H."/>
            <person name="Zhang G."/>
            <person name="Yang Z."/>
            <person name="Chen R."/>
            <person name="Liu S."/>
            <person name="Li J."/>
            <person name="Ma L."/>
            <person name="Liu H."/>
            <person name="Zhou Y."/>
            <person name="Zhao J."/>
            <person name="Fang X."/>
            <person name="Li G."/>
            <person name="Fang L."/>
            <person name="Li Y."/>
            <person name="Liu D."/>
            <person name="Zheng H."/>
            <person name="Zhang Y."/>
            <person name="Qin N."/>
            <person name="Li Z."/>
            <person name="Yang G."/>
            <person name="Yang S."/>
            <person name="Bolund L."/>
            <person name="Kristiansen K."/>
            <person name="Zheng H."/>
            <person name="Li S."/>
            <person name="Zhang X."/>
            <person name="Yang H."/>
            <person name="Wang J."/>
            <person name="Sun R."/>
            <person name="Zhang B."/>
            <person name="Jiang S."/>
            <person name="Wang J."/>
            <person name="Du Y."/>
            <person name="Li S."/>
        </authorList>
    </citation>
    <scope>NUCLEOTIDE SEQUENCE [LARGE SCALE GENOMIC DNA]</scope>
    <source>
        <strain evidence="3">cv. 9930</strain>
    </source>
</reference>
<keyword evidence="3" id="KW-1185">Reference proteome</keyword>
<dbReference type="PANTHER" id="PTHR36312">
    <property type="entry name" value="THIONIN-LIKE PROTEIN 1"/>
    <property type="match status" value="1"/>
</dbReference>
<evidence type="ECO:0000313" key="2">
    <source>
        <dbReference type="EMBL" id="KGN45341.1"/>
    </source>
</evidence>
<name>A0A0A0KC12_CUCSA</name>
<dbReference type="AlphaFoldDB" id="A0A0A0KC12"/>
<keyword evidence="1" id="KW-0732">Signal</keyword>
<feature type="signal peptide" evidence="1">
    <location>
        <begin position="1"/>
        <end position="27"/>
    </location>
</feature>
<reference evidence="2 3" key="2">
    <citation type="journal article" date="2009" name="PLoS ONE">
        <title>An integrated genetic and cytogenetic map of the cucumber genome.</title>
        <authorList>
            <person name="Ren Y."/>
            <person name="Zhang Z."/>
            <person name="Liu J."/>
            <person name="Staub J.E."/>
            <person name="Han Y."/>
            <person name="Cheng Z."/>
            <person name="Li X."/>
            <person name="Lu J."/>
            <person name="Miao H."/>
            <person name="Kang H."/>
            <person name="Xie B."/>
            <person name="Gu X."/>
            <person name="Wang X."/>
            <person name="Du Y."/>
            <person name="Jin W."/>
            <person name="Huang S."/>
        </authorList>
    </citation>
    <scope>NUCLEOTIDE SEQUENCE [LARGE SCALE GENOMIC DNA]</scope>
    <source>
        <strain evidence="3">cv. 9930</strain>
    </source>
</reference>
<evidence type="ECO:0000256" key="1">
    <source>
        <dbReference type="SAM" id="SignalP"/>
    </source>
</evidence>
<accession>A0A0A0KC12</accession>
<dbReference type="PANTHER" id="PTHR36312:SF1">
    <property type="entry name" value="OS01G0594500 PROTEIN"/>
    <property type="match status" value="1"/>
</dbReference>
<reference evidence="2 3" key="3">
    <citation type="journal article" date="2010" name="BMC Genomics">
        <title>Transcriptome sequencing and comparative analysis of cucumber flowers with different sex types.</title>
        <authorList>
            <person name="Guo S."/>
            <person name="Zheng Y."/>
            <person name="Joung J.G."/>
            <person name="Liu S."/>
            <person name="Zhang Z."/>
            <person name="Crasta O.R."/>
            <person name="Sobral B.W."/>
            <person name="Xu Y."/>
            <person name="Huang S."/>
            <person name="Fei Z."/>
        </authorList>
    </citation>
    <scope>NUCLEOTIDE SEQUENCE [LARGE SCALE GENOMIC DNA]</scope>
    <source>
        <strain evidence="3">cv. 9930</strain>
    </source>
</reference>
<dbReference type="Proteomes" id="UP000029981">
    <property type="component" value="Chromosome 7"/>
</dbReference>
<evidence type="ECO:0008006" key="4">
    <source>
        <dbReference type="Google" id="ProtNLM"/>
    </source>
</evidence>
<sequence>MESSNVMAIKCGLIVCLFLSSLSIAHSFFDDKTQVEICFKSCLNVCLYDKKSIRFLCPLKCTKICVADPWTKNFQALLTKKDSSCELDCATSKCTNSISTNDIIDEKEMGKCVDSCTQKCSNNEN</sequence>
<dbReference type="EMBL" id="CM002928">
    <property type="protein sequence ID" value="KGN45341.1"/>
    <property type="molecule type" value="Genomic_DNA"/>
</dbReference>
<protein>
    <recommendedName>
        <fullName evidence="4">Thionin-like protein 2</fullName>
    </recommendedName>
</protein>
<gene>
    <name evidence="2" type="ORF">Csa_7G440620</name>
</gene>
<feature type="chain" id="PRO_5001971955" description="Thionin-like protein 2" evidence="1">
    <location>
        <begin position="28"/>
        <end position="125"/>
    </location>
</feature>
<evidence type="ECO:0000313" key="3">
    <source>
        <dbReference type="Proteomes" id="UP000029981"/>
    </source>
</evidence>
<dbReference type="Gramene" id="KGN45341">
    <property type="protein sequence ID" value="KGN45341"/>
    <property type="gene ID" value="Csa_7G440620"/>
</dbReference>
<organism evidence="2 3">
    <name type="scientific">Cucumis sativus</name>
    <name type="common">Cucumber</name>
    <dbReference type="NCBI Taxonomy" id="3659"/>
    <lineage>
        <taxon>Eukaryota</taxon>
        <taxon>Viridiplantae</taxon>
        <taxon>Streptophyta</taxon>
        <taxon>Embryophyta</taxon>
        <taxon>Tracheophyta</taxon>
        <taxon>Spermatophyta</taxon>
        <taxon>Magnoliopsida</taxon>
        <taxon>eudicotyledons</taxon>
        <taxon>Gunneridae</taxon>
        <taxon>Pentapetalae</taxon>
        <taxon>rosids</taxon>
        <taxon>fabids</taxon>
        <taxon>Cucurbitales</taxon>
        <taxon>Cucurbitaceae</taxon>
        <taxon>Benincaseae</taxon>
        <taxon>Cucumis</taxon>
    </lineage>
</organism>
<proteinExistence type="predicted"/>